<sequence>MTQESRSQQNLTIEEPNSKPTKITARSLFDLTQFRDVDAGIRLTNSWAIITEPSVDEVFVRGKDYMETSQKINVKSILFPLVAAECLRTPVRIDHLAQSKYHTWFHDHIDPDDKNIFVLIIQLQVQSVNATFVHYHVWEGGLPIKTDSTQFNQLFSEILDGGDDFRNARLKLIPRIVNGPFAVQAMVKNSPVLLGTKVKHRYFRGKNYFEIDSEVDESYISAGVLKLCHRFSRSIVVDMCWVIEGQKEEELPERVMCGITIHNLDFSKITDIPSLNQNKLSWKQKKEDHESKQNSSDISTAQNLRSNSPHDVEENSNSPHDVEENSTTAETYELMKSHTLTDSRSQSTHPFQRMYSANQTEETEEKAEREGD</sequence>
<feature type="compositionally biased region" description="Polar residues" evidence="1">
    <location>
        <begin position="293"/>
        <end position="307"/>
    </location>
</feature>
<gene>
    <name evidence="3" type="ORF">RFI_08248</name>
</gene>
<dbReference type="OrthoDB" id="9970435at2759"/>
<dbReference type="PANTHER" id="PTHR12136">
    <property type="entry name" value="ENHANCED DISEASE RESISTANCE-RELATED"/>
    <property type="match status" value="1"/>
</dbReference>
<evidence type="ECO:0000313" key="4">
    <source>
        <dbReference type="Proteomes" id="UP000023152"/>
    </source>
</evidence>
<dbReference type="InterPro" id="IPR045096">
    <property type="entry name" value="EDR2-like"/>
</dbReference>
<dbReference type="InterPro" id="IPR009769">
    <property type="entry name" value="EDR2_C"/>
</dbReference>
<evidence type="ECO:0000259" key="2">
    <source>
        <dbReference type="Pfam" id="PF07059"/>
    </source>
</evidence>
<protein>
    <recommendedName>
        <fullName evidence="2">Protein ENHANCED DISEASE RESISTANCE 2 C-terminal domain-containing protein</fullName>
    </recommendedName>
</protein>
<organism evidence="3 4">
    <name type="scientific">Reticulomyxa filosa</name>
    <dbReference type="NCBI Taxonomy" id="46433"/>
    <lineage>
        <taxon>Eukaryota</taxon>
        <taxon>Sar</taxon>
        <taxon>Rhizaria</taxon>
        <taxon>Retaria</taxon>
        <taxon>Foraminifera</taxon>
        <taxon>Monothalamids</taxon>
        <taxon>Reticulomyxidae</taxon>
        <taxon>Reticulomyxa</taxon>
    </lineage>
</organism>
<dbReference type="PANTHER" id="PTHR12136:SF41">
    <property type="entry name" value="PLECKSTRIN HOMOLOGY (PH) AND LIPID-BINDING START DOMAINS-CONTAINING PROTEIN"/>
    <property type="match status" value="1"/>
</dbReference>
<name>X6NRI0_RETFI</name>
<dbReference type="Pfam" id="PF07059">
    <property type="entry name" value="EDR2_C"/>
    <property type="match status" value="1"/>
</dbReference>
<keyword evidence="4" id="KW-1185">Reference proteome</keyword>
<dbReference type="Proteomes" id="UP000023152">
    <property type="component" value="Unassembled WGS sequence"/>
</dbReference>
<accession>X6NRI0</accession>
<feature type="domain" description="Protein ENHANCED DISEASE RESISTANCE 2 C-terminal" evidence="2">
    <location>
        <begin position="52"/>
        <end position="265"/>
    </location>
</feature>
<feature type="compositionally biased region" description="Polar residues" evidence="1">
    <location>
        <begin position="342"/>
        <end position="360"/>
    </location>
</feature>
<dbReference type="AlphaFoldDB" id="X6NRI0"/>
<dbReference type="OMA" id="ADENTKW"/>
<dbReference type="EMBL" id="ASPP01006412">
    <property type="protein sequence ID" value="ETO28875.1"/>
    <property type="molecule type" value="Genomic_DNA"/>
</dbReference>
<feature type="region of interest" description="Disordered" evidence="1">
    <location>
        <begin position="281"/>
        <end position="372"/>
    </location>
</feature>
<feature type="compositionally biased region" description="Polar residues" evidence="1">
    <location>
        <begin position="314"/>
        <end position="330"/>
    </location>
</feature>
<proteinExistence type="predicted"/>
<evidence type="ECO:0000256" key="1">
    <source>
        <dbReference type="SAM" id="MobiDB-lite"/>
    </source>
</evidence>
<reference evidence="3 4" key="1">
    <citation type="journal article" date="2013" name="Curr. Biol.">
        <title>The Genome of the Foraminiferan Reticulomyxa filosa.</title>
        <authorList>
            <person name="Glockner G."/>
            <person name="Hulsmann N."/>
            <person name="Schleicher M."/>
            <person name="Noegel A.A."/>
            <person name="Eichinger L."/>
            <person name="Gallinger C."/>
            <person name="Pawlowski J."/>
            <person name="Sierra R."/>
            <person name="Euteneuer U."/>
            <person name="Pillet L."/>
            <person name="Moustafa A."/>
            <person name="Platzer M."/>
            <person name="Groth M."/>
            <person name="Szafranski K."/>
            <person name="Schliwa M."/>
        </authorList>
    </citation>
    <scope>NUCLEOTIDE SEQUENCE [LARGE SCALE GENOMIC DNA]</scope>
</reference>
<evidence type="ECO:0000313" key="3">
    <source>
        <dbReference type="EMBL" id="ETO28875.1"/>
    </source>
</evidence>
<comment type="caution">
    <text evidence="3">The sequence shown here is derived from an EMBL/GenBank/DDBJ whole genome shotgun (WGS) entry which is preliminary data.</text>
</comment>